<protein>
    <recommendedName>
        <fullName evidence="8">RTA1-domain-containing protein</fullName>
    </recommendedName>
</protein>
<dbReference type="OrthoDB" id="3358017at2759"/>
<keyword evidence="4 5" id="KW-0472">Membrane</keyword>
<evidence type="ECO:0000313" key="7">
    <source>
        <dbReference type="Proteomes" id="UP000243797"/>
    </source>
</evidence>
<dbReference type="STRING" id="2082308.A0A2K1QIP8"/>
<organism evidence="6 7">
    <name type="scientific">Sphaceloma murrayae</name>
    <dbReference type="NCBI Taxonomy" id="2082308"/>
    <lineage>
        <taxon>Eukaryota</taxon>
        <taxon>Fungi</taxon>
        <taxon>Dikarya</taxon>
        <taxon>Ascomycota</taxon>
        <taxon>Pezizomycotina</taxon>
        <taxon>Dothideomycetes</taxon>
        <taxon>Dothideomycetidae</taxon>
        <taxon>Myriangiales</taxon>
        <taxon>Elsinoaceae</taxon>
        <taxon>Sphaceloma</taxon>
    </lineage>
</organism>
<dbReference type="AlphaFoldDB" id="A0A2K1QIP8"/>
<sequence>MSTYSNPFYIEFFPSSPAAITLAVVFITFTSFHVALLNYTKRLFAIPLIVGGAAEFAGFISRTVNTYDLANLQAYTAQNITLLAAPAVLNAGVHMFFGSIITASTFTRYSILRQSHLSPLLIICDGLGLLFQIWGLIKLIDPDDDDEIRWSSNIITGGLVVQVVVIGAFFVFATVFHSRLRKHNVIGLTKPRLRITLSMCTLYLVELLMLVRTGYRIGQFSQIQVGYLSTHEWPIFAFDAGLMVALLAISILWYGVDLDVREEPNTERQLEIPLGRLASVSHTDALRVKSSFDGRIGQKTVITV</sequence>
<feature type="transmembrane region" description="Helical" evidence="5">
    <location>
        <begin position="235"/>
        <end position="256"/>
    </location>
</feature>
<feature type="transmembrane region" description="Helical" evidence="5">
    <location>
        <begin position="197"/>
        <end position="215"/>
    </location>
</feature>
<dbReference type="PANTHER" id="PTHR31465">
    <property type="entry name" value="PROTEIN RTA1-RELATED"/>
    <property type="match status" value="1"/>
</dbReference>
<dbReference type="EMBL" id="NKHZ01000081">
    <property type="protein sequence ID" value="PNS15036.1"/>
    <property type="molecule type" value="Genomic_DNA"/>
</dbReference>
<feature type="transmembrane region" description="Helical" evidence="5">
    <location>
        <begin position="43"/>
        <end position="60"/>
    </location>
</feature>
<comment type="caution">
    <text evidence="6">The sequence shown here is derived from an EMBL/GenBank/DDBJ whole genome shotgun (WGS) entry which is preliminary data.</text>
</comment>
<keyword evidence="3 5" id="KW-1133">Transmembrane helix</keyword>
<evidence type="ECO:0000256" key="5">
    <source>
        <dbReference type="SAM" id="Phobius"/>
    </source>
</evidence>
<keyword evidence="7" id="KW-1185">Reference proteome</keyword>
<evidence type="ECO:0000256" key="1">
    <source>
        <dbReference type="ARBA" id="ARBA00004141"/>
    </source>
</evidence>
<name>A0A2K1QIP8_9PEZI</name>
<evidence type="ECO:0000256" key="3">
    <source>
        <dbReference type="ARBA" id="ARBA00022989"/>
    </source>
</evidence>
<reference evidence="6 7" key="1">
    <citation type="submission" date="2017-06" db="EMBL/GenBank/DDBJ databases">
        <title>Draft genome sequence of a variant of Elsinoe murrayae.</title>
        <authorList>
            <person name="Cheng Q."/>
        </authorList>
    </citation>
    <scope>NUCLEOTIDE SEQUENCE [LARGE SCALE GENOMIC DNA]</scope>
    <source>
        <strain evidence="6 7">CQ-2017a</strain>
    </source>
</reference>
<feature type="transmembrane region" description="Helical" evidence="5">
    <location>
        <begin position="115"/>
        <end position="134"/>
    </location>
</feature>
<keyword evidence="2 5" id="KW-0812">Transmembrane</keyword>
<dbReference type="Proteomes" id="UP000243797">
    <property type="component" value="Unassembled WGS sequence"/>
</dbReference>
<dbReference type="InterPro" id="IPR007568">
    <property type="entry name" value="RTA1"/>
</dbReference>
<dbReference type="InParanoid" id="A0A2K1QIP8"/>
<gene>
    <name evidence="6" type="ORF">CAC42_2265</name>
</gene>
<evidence type="ECO:0000313" key="6">
    <source>
        <dbReference type="EMBL" id="PNS15036.1"/>
    </source>
</evidence>
<evidence type="ECO:0000256" key="2">
    <source>
        <dbReference type="ARBA" id="ARBA00022692"/>
    </source>
</evidence>
<feature type="transmembrane region" description="Helical" evidence="5">
    <location>
        <begin position="154"/>
        <end position="176"/>
    </location>
</feature>
<dbReference type="GO" id="GO:0016020">
    <property type="term" value="C:membrane"/>
    <property type="evidence" value="ECO:0007669"/>
    <property type="project" value="UniProtKB-SubCell"/>
</dbReference>
<accession>A0A2K1QIP8</accession>
<feature type="transmembrane region" description="Helical" evidence="5">
    <location>
        <begin position="80"/>
        <end position="103"/>
    </location>
</feature>
<evidence type="ECO:0000256" key="4">
    <source>
        <dbReference type="ARBA" id="ARBA00023136"/>
    </source>
</evidence>
<dbReference type="PANTHER" id="PTHR31465:SF1">
    <property type="entry name" value="PROTEIN RTA1-RELATED"/>
    <property type="match status" value="1"/>
</dbReference>
<feature type="transmembrane region" description="Helical" evidence="5">
    <location>
        <begin position="12"/>
        <end position="36"/>
    </location>
</feature>
<dbReference type="Pfam" id="PF04479">
    <property type="entry name" value="RTA1"/>
    <property type="match status" value="1"/>
</dbReference>
<proteinExistence type="predicted"/>
<evidence type="ECO:0008006" key="8">
    <source>
        <dbReference type="Google" id="ProtNLM"/>
    </source>
</evidence>
<comment type="subcellular location">
    <subcellularLocation>
        <location evidence="1">Membrane</location>
        <topology evidence="1">Multi-pass membrane protein</topology>
    </subcellularLocation>
</comment>